<protein>
    <submittedName>
        <fullName evidence="4">Nucleotidyltransferase family protein</fullName>
    </submittedName>
</protein>
<feature type="domain" description="Nucleotidyl transferase" evidence="3">
    <location>
        <begin position="5"/>
        <end position="147"/>
    </location>
</feature>
<proteinExistence type="predicted"/>
<dbReference type="InterPro" id="IPR005835">
    <property type="entry name" value="NTP_transferase_dom"/>
</dbReference>
<dbReference type="PANTHER" id="PTHR43584">
    <property type="entry name" value="NUCLEOTIDYL TRANSFERASE"/>
    <property type="match status" value="1"/>
</dbReference>
<evidence type="ECO:0000259" key="3">
    <source>
        <dbReference type="Pfam" id="PF00483"/>
    </source>
</evidence>
<gene>
    <name evidence="4" type="ORF">ABFZ84_03470</name>
</gene>
<dbReference type="Gene3D" id="3.90.550.10">
    <property type="entry name" value="Spore Coat Polysaccharide Biosynthesis Protein SpsA, Chain A"/>
    <property type="match status" value="1"/>
</dbReference>
<dbReference type="InterPro" id="IPR029044">
    <property type="entry name" value="Nucleotide-diphossugar_trans"/>
</dbReference>
<dbReference type="CDD" id="cd06422">
    <property type="entry name" value="NTP_transferase_like_1"/>
    <property type="match status" value="1"/>
</dbReference>
<keyword evidence="2" id="KW-0548">Nucleotidyltransferase</keyword>
<reference evidence="4 5" key="1">
    <citation type="submission" date="2024-05" db="EMBL/GenBank/DDBJ databases">
        <title>Three bacterial strains, DH-69, EH-24, and ECK-19 isolated from coastal sediments.</title>
        <authorList>
            <person name="Ye Y.-Q."/>
            <person name="Du Z.-J."/>
        </authorList>
    </citation>
    <scope>NUCLEOTIDE SEQUENCE [LARGE SCALE GENOMIC DNA]</scope>
    <source>
        <strain evidence="4 5">ECK-19</strain>
    </source>
</reference>
<name>A0ABV3Z215_9PROT</name>
<organism evidence="4 5">
    <name type="scientific">Hyphococcus lacteus</name>
    <dbReference type="NCBI Taxonomy" id="3143536"/>
    <lineage>
        <taxon>Bacteria</taxon>
        <taxon>Pseudomonadati</taxon>
        <taxon>Pseudomonadota</taxon>
        <taxon>Alphaproteobacteria</taxon>
        <taxon>Parvularculales</taxon>
        <taxon>Parvularculaceae</taxon>
        <taxon>Hyphococcus</taxon>
    </lineage>
</organism>
<evidence type="ECO:0000313" key="5">
    <source>
        <dbReference type="Proteomes" id="UP001560685"/>
    </source>
</evidence>
<evidence type="ECO:0000256" key="2">
    <source>
        <dbReference type="ARBA" id="ARBA00022695"/>
    </source>
</evidence>
<evidence type="ECO:0000313" key="4">
    <source>
        <dbReference type="EMBL" id="MEX6632598.1"/>
    </source>
</evidence>
<dbReference type="Proteomes" id="UP001560685">
    <property type="component" value="Unassembled WGS sequence"/>
</dbReference>
<comment type="caution">
    <text evidence="4">The sequence shown here is derived from an EMBL/GenBank/DDBJ whole genome shotgun (WGS) entry which is preliminary data.</text>
</comment>
<dbReference type="RefSeq" id="WP_369312520.1">
    <property type="nucleotide sequence ID" value="NZ_JBEHZE010000001.1"/>
</dbReference>
<dbReference type="SUPFAM" id="SSF53448">
    <property type="entry name" value="Nucleotide-diphospho-sugar transferases"/>
    <property type="match status" value="1"/>
</dbReference>
<keyword evidence="5" id="KW-1185">Reference proteome</keyword>
<dbReference type="Pfam" id="PF00483">
    <property type="entry name" value="NTP_transferase"/>
    <property type="match status" value="1"/>
</dbReference>
<dbReference type="InterPro" id="IPR050065">
    <property type="entry name" value="GlmU-like"/>
</dbReference>
<dbReference type="PANTHER" id="PTHR43584:SF8">
    <property type="entry name" value="N-ACETYLMURAMATE ALPHA-1-PHOSPHATE URIDYLYLTRANSFERASE"/>
    <property type="match status" value="1"/>
</dbReference>
<accession>A0ABV3Z215</accession>
<dbReference type="EMBL" id="JBEHZE010000001">
    <property type="protein sequence ID" value="MEX6632598.1"/>
    <property type="molecule type" value="Genomic_DNA"/>
</dbReference>
<sequence length="236" mass="25569">MPRSAMVLAAGLGTRMRPLTNDRPKPMIEVAEKPLIDYALDRFARVGVERAVVNVHYLAEQVENHLAGRTSPEIVISDERQELLETGGGLQKARGLFADGPVFCTNTDAIMIDGDGPEACTALASVWDGEQMDALLLLVPIERTSGYDGAGDFNRSVDGQIQLRKRDTAPFVFTGLQIIAQGLISEGPGGAFSTRVLWDLAASRGRLFGVIYDGDWLHVGDPDGHALAEKRLGKNR</sequence>
<evidence type="ECO:0000256" key="1">
    <source>
        <dbReference type="ARBA" id="ARBA00022679"/>
    </source>
</evidence>
<keyword evidence="1" id="KW-0808">Transferase</keyword>